<proteinExistence type="predicted"/>
<name>A0A6J6L1G5_9ZZZZ</name>
<dbReference type="PROSITE" id="PS51257">
    <property type="entry name" value="PROKAR_LIPOPROTEIN"/>
    <property type="match status" value="1"/>
</dbReference>
<evidence type="ECO:0000313" key="1">
    <source>
        <dbReference type="EMBL" id="CAB4655661.1"/>
    </source>
</evidence>
<dbReference type="EMBL" id="CAEZWM010000065">
    <property type="protein sequence ID" value="CAB4655661.1"/>
    <property type="molecule type" value="Genomic_DNA"/>
</dbReference>
<protein>
    <submittedName>
        <fullName evidence="1">Unannotated protein</fullName>
    </submittedName>
</protein>
<organism evidence="1">
    <name type="scientific">freshwater metagenome</name>
    <dbReference type="NCBI Taxonomy" id="449393"/>
    <lineage>
        <taxon>unclassified sequences</taxon>
        <taxon>metagenomes</taxon>
        <taxon>ecological metagenomes</taxon>
    </lineage>
</organism>
<reference evidence="1" key="1">
    <citation type="submission" date="2020-05" db="EMBL/GenBank/DDBJ databases">
        <authorList>
            <person name="Chiriac C."/>
            <person name="Salcher M."/>
            <person name="Ghai R."/>
            <person name="Kavagutti S V."/>
        </authorList>
    </citation>
    <scope>NUCLEOTIDE SEQUENCE</scope>
</reference>
<gene>
    <name evidence="1" type="ORF">UFOPK2242_00660</name>
</gene>
<dbReference type="AlphaFoldDB" id="A0A6J6L1G5"/>
<accession>A0A6J6L1G5</accession>
<sequence>MLRRLPLLISLCAVLLLSACSDSASTNFTRGEYVDGLLVGYKADSTPITATEARCFAESTVDAIGVNKLNSAGVDPATGATSRQVRTLLEADNAAAAKRLGASISKESCFKISTLLKGQIAIGLPGVVDADIQCLSDGLAKDPNVRAGMVNVLIGRDVPTLLDTIKKAGGPVSAGCDVDWSTFAPASPPSGFPSGATGL</sequence>